<feature type="transmembrane region" description="Helical" evidence="1">
    <location>
        <begin position="367"/>
        <end position="385"/>
    </location>
</feature>
<proteinExistence type="predicted"/>
<keyword evidence="1" id="KW-1133">Transmembrane helix</keyword>
<evidence type="ECO:0000313" key="2">
    <source>
        <dbReference type="EMBL" id="NRN71425.1"/>
    </source>
</evidence>
<dbReference type="EMBL" id="JAAATY010000067">
    <property type="protein sequence ID" value="NRN71425.1"/>
    <property type="molecule type" value="Genomic_DNA"/>
</dbReference>
<sequence>MNSAIGSMRSSPVGPGVERRSAWWLPSRSWAPSLFVAVVAMVVVAIARTSLVDDAYITLSYARNLAFDGHWGLVPTATANTATSVLYVWVLAGFTAITRQPVLAMGIVYVLSALAVEYGLRRVARRTGLPAWFALLAATLIVVNPLLISSIGLETALGAGLIALLLASAVEDRPVVFGLLGGLLVLARPDLAIVALVVFLVCHNWRRRWWWAPVAAIGITFPWYLWSWFALGSAVPITFFIKTENSTWSGFGNVYGFHNGLDLYFRVFPTATSLSVLPAVLGVLAALIWVVLRVFRPTDRVRQLDRVAPLALAGVLHYVAYSFLGVAPYHWYYGPSIICTTMFLAAAVAAAATPAQRSTVALRPRSGPLAVVVLLAVACLGYYGSRELPSRFAPIQTNWAAPEQYAQIGSTVRAIAGDRVVASTGEVGAQAYFCDCAMADLFSNPAAVAGLLPSVMAKSGPIRRKLLDVNFHHFDWAPPGMKPELVLQFLKTPPANAIAVWIVDSPWTPGPGPGPNYIALVPTP</sequence>
<evidence type="ECO:0000313" key="3">
    <source>
        <dbReference type="Proteomes" id="UP000763557"/>
    </source>
</evidence>
<name>A0ABX2FJ44_9PSEU</name>
<feature type="transmembrane region" description="Helical" evidence="1">
    <location>
        <begin position="274"/>
        <end position="295"/>
    </location>
</feature>
<reference evidence="2 3" key="1">
    <citation type="submission" date="2020-01" db="EMBL/GenBank/DDBJ databases">
        <title>Kibdelosporangium persica a novel Actinomycetes from a hot desert in Iran.</title>
        <authorList>
            <person name="Safaei N."/>
            <person name="Zaburannyi N."/>
            <person name="Mueller R."/>
            <person name="Wink J."/>
        </authorList>
    </citation>
    <scope>NUCLEOTIDE SEQUENCE [LARGE SCALE GENOMIC DNA]</scope>
    <source>
        <strain evidence="2 3">4NS15</strain>
    </source>
</reference>
<gene>
    <name evidence="2" type="ORF">GC106_87050</name>
</gene>
<keyword evidence="1" id="KW-0812">Transmembrane</keyword>
<feature type="transmembrane region" description="Helical" evidence="1">
    <location>
        <begin position="307"/>
        <end position="326"/>
    </location>
</feature>
<evidence type="ECO:0000256" key="1">
    <source>
        <dbReference type="SAM" id="Phobius"/>
    </source>
</evidence>
<comment type="caution">
    <text evidence="2">The sequence shown here is derived from an EMBL/GenBank/DDBJ whole genome shotgun (WGS) entry which is preliminary data.</text>
</comment>
<keyword evidence="1" id="KW-0472">Membrane</keyword>
<keyword evidence="2" id="KW-0808">Transferase</keyword>
<feature type="transmembrane region" description="Helical" evidence="1">
    <location>
        <begin position="30"/>
        <end position="51"/>
    </location>
</feature>
<dbReference type="GO" id="GO:0016740">
    <property type="term" value="F:transferase activity"/>
    <property type="evidence" value="ECO:0007669"/>
    <property type="project" value="UniProtKB-KW"/>
</dbReference>
<protein>
    <submittedName>
        <fullName evidence="2">4-amino-4-deoxy-L-arabinose transferase</fullName>
    </submittedName>
</protein>
<feature type="transmembrane region" description="Helical" evidence="1">
    <location>
        <begin position="102"/>
        <end position="120"/>
    </location>
</feature>
<feature type="transmembrane region" description="Helical" evidence="1">
    <location>
        <begin position="71"/>
        <end position="90"/>
    </location>
</feature>
<feature type="transmembrane region" description="Helical" evidence="1">
    <location>
        <begin position="177"/>
        <end position="202"/>
    </location>
</feature>
<organism evidence="2 3">
    <name type="scientific">Kibdelosporangium persicum</name>
    <dbReference type="NCBI Taxonomy" id="2698649"/>
    <lineage>
        <taxon>Bacteria</taxon>
        <taxon>Bacillati</taxon>
        <taxon>Actinomycetota</taxon>
        <taxon>Actinomycetes</taxon>
        <taxon>Pseudonocardiales</taxon>
        <taxon>Pseudonocardiaceae</taxon>
        <taxon>Kibdelosporangium</taxon>
    </lineage>
</organism>
<feature type="transmembrane region" description="Helical" evidence="1">
    <location>
        <begin position="332"/>
        <end position="355"/>
    </location>
</feature>
<keyword evidence="3" id="KW-1185">Reference proteome</keyword>
<dbReference type="Proteomes" id="UP000763557">
    <property type="component" value="Unassembled WGS sequence"/>
</dbReference>
<feature type="transmembrane region" description="Helical" evidence="1">
    <location>
        <begin position="132"/>
        <end position="165"/>
    </location>
</feature>
<accession>A0ABX2FJ44</accession>
<feature type="transmembrane region" description="Helical" evidence="1">
    <location>
        <begin position="209"/>
        <end position="226"/>
    </location>
</feature>